<evidence type="ECO:0000313" key="5">
    <source>
        <dbReference type="Proteomes" id="UP000754750"/>
    </source>
</evidence>
<comment type="caution">
    <text evidence="4">The sequence shown here is derived from an EMBL/GenBank/DDBJ whole genome shotgun (WGS) entry which is preliminary data.</text>
</comment>
<feature type="transmembrane region" description="Helical" evidence="2">
    <location>
        <begin position="29"/>
        <end position="45"/>
    </location>
</feature>
<organism evidence="4 5">
    <name type="scientific">Faecalispora sporosphaeroides</name>
    <dbReference type="NCBI Taxonomy" id="1549"/>
    <lineage>
        <taxon>Bacteria</taxon>
        <taxon>Bacillati</taxon>
        <taxon>Bacillota</taxon>
        <taxon>Clostridia</taxon>
        <taxon>Eubacteriales</taxon>
        <taxon>Oscillospiraceae</taxon>
        <taxon>Faecalispora</taxon>
    </lineage>
</organism>
<dbReference type="PANTHER" id="PTHR30487:SF0">
    <property type="entry name" value="PREPILIN LEADER PEPTIDASE_N-METHYLTRANSFERASE-RELATED"/>
    <property type="match status" value="1"/>
</dbReference>
<evidence type="ECO:0000256" key="2">
    <source>
        <dbReference type="SAM" id="Phobius"/>
    </source>
</evidence>
<dbReference type="InterPro" id="IPR000045">
    <property type="entry name" value="Prepilin_IV_endopep_pep"/>
</dbReference>
<dbReference type="GO" id="GO:0006465">
    <property type="term" value="P:signal peptide processing"/>
    <property type="evidence" value="ECO:0007669"/>
    <property type="project" value="TreeGrafter"/>
</dbReference>
<dbReference type="GO" id="GO:0004190">
    <property type="term" value="F:aspartic-type endopeptidase activity"/>
    <property type="evidence" value="ECO:0007669"/>
    <property type="project" value="InterPro"/>
</dbReference>
<feature type="domain" description="Prepilin type IV endopeptidase peptidase" evidence="3">
    <location>
        <begin position="55"/>
        <end position="150"/>
    </location>
</feature>
<keyword evidence="2" id="KW-1133">Transmembrane helix</keyword>
<dbReference type="AlphaFoldDB" id="A0A928KY77"/>
<dbReference type="GO" id="GO:0005886">
    <property type="term" value="C:plasma membrane"/>
    <property type="evidence" value="ECO:0007669"/>
    <property type="project" value="TreeGrafter"/>
</dbReference>
<dbReference type="InterPro" id="IPR050882">
    <property type="entry name" value="Prepilin_peptidase/N-MTase"/>
</dbReference>
<accession>A0A928KY77</accession>
<feature type="transmembrane region" description="Helical" evidence="2">
    <location>
        <begin position="131"/>
        <end position="154"/>
    </location>
</feature>
<feature type="transmembrane region" description="Helical" evidence="2">
    <location>
        <begin position="90"/>
        <end position="111"/>
    </location>
</feature>
<dbReference type="Proteomes" id="UP000754750">
    <property type="component" value="Unassembled WGS sequence"/>
</dbReference>
<keyword evidence="2" id="KW-0812">Transmembrane</keyword>
<gene>
    <name evidence="4" type="ORF">E7512_12010</name>
</gene>
<sequence length="179" mass="19572">MIWYLSMLLLGGISDILLQKHLCLKNKPFTILFSLLFSLLLVAAFDDPIRIFKGCVFIQALIIISYLDIKTRVIPDLLLLPITLCGFIQLDLGSSILGAISIPIVMLLLAIKTDGIGGGDIKLTAACGWVLGGWLLIPAIVIAYSLSLLFYPVFHRDSNTGYPMAPYIGLGCSIVYLIQ</sequence>
<dbReference type="PANTHER" id="PTHR30487">
    <property type="entry name" value="TYPE 4 PREPILIN-LIKE PROTEINS LEADER PEPTIDE-PROCESSING ENZYME"/>
    <property type="match status" value="1"/>
</dbReference>
<dbReference type="Pfam" id="PF01478">
    <property type="entry name" value="Peptidase_A24"/>
    <property type="match status" value="1"/>
</dbReference>
<comment type="similarity">
    <text evidence="1">Belongs to the peptidase A24 family.</text>
</comment>
<feature type="transmembrane region" description="Helical" evidence="2">
    <location>
        <begin position="161"/>
        <end position="178"/>
    </location>
</feature>
<dbReference type="Gene3D" id="1.20.120.1220">
    <property type="match status" value="1"/>
</dbReference>
<protein>
    <submittedName>
        <fullName evidence="4">Prepilin peptidase</fullName>
    </submittedName>
</protein>
<reference evidence="4" key="1">
    <citation type="submission" date="2019-04" db="EMBL/GenBank/DDBJ databases">
        <title>Evolution of Biomass-Degrading Anaerobic Consortia Revealed by Metagenomics.</title>
        <authorList>
            <person name="Peng X."/>
        </authorList>
    </citation>
    <scope>NUCLEOTIDE SEQUENCE</scope>
    <source>
        <strain evidence="4">SIG551</strain>
    </source>
</reference>
<evidence type="ECO:0000256" key="1">
    <source>
        <dbReference type="ARBA" id="ARBA00005801"/>
    </source>
</evidence>
<keyword evidence="2" id="KW-0472">Membrane</keyword>
<name>A0A928KY77_9FIRM</name>
<dbReference type="EMBL" id="SVNY01000006">
    <property type="protein sequence ID" value="MBE6834280.1"/>
    <property type="molecule type" value="Genomic_DNA"/>
</dbReference>
<proteinExistence type="inferred from homology"/>
<evidence type="ECO:0000313" key="4">
    <source>
        <dbReference type="EMBL" id="MBE6834280.1"/>
    </source>
</evidence>
<evidence type="ECO:0000259" key="3">
    <source>
        <dbReference type="Pfam" id="PF01478"/>
    </source>
</evidence>
<feature type="transmembrane region" description="Helical" evidence="2">
    <location>
        <begin position="51"/>
        <end position="69"/>
    </location>
</feature>